<organism evidence="1 2">
    <name type="scientific">Neoaquamicrobium microcysteis</name>
    <dbReference type="NCBI Taxonomy" id="2682781"/>
    <lineage>
        <taxon>Bacteria</taxon>
        <taxon>Pseudomonadati</taxon>
        <taxon>Pseudomonadota</taxon>
        <taxon>Alphaproteobacteria</taxon>
        <taxon>Hyphomicrobiales</taxon>
        <taxon>Phyllobacteriaceae</taxon>
        <taxon>Neoaquamicrobium</taxon>
    </lineage>
</organism>
<dbReference type="OrthoDB" id="8089897at2"/>
<reference evidence="1 2" key="1">
    <citation type="submission" date="2019-08" db="EMBL/GenBank/DDBJ databases">
        <authorList>
            <person name="Seo Y.L."/>
        </authorList>
    </citation>
    <scope>NUCLEOTIDE SEQUENCE [LARGE SCALE GENOMIC DNA]</scope>
    <source>
        <strain evidence="1 2">MaA-C15</strain>
    </source>
</reference>
<gene>
    <name evidence="1" type="ORF">FY036_08270</name>
</gene>
<proteinExistence type="predicted"/>
<dbReference type="EMBL" id="VSZS01000059">
    <property type="protein sequence ID" value="TYR33552.1"/>
    <property type="molecule type" value="Genomic_DNA"/>
</dbReference>
<accession>A0A5D4GZS8</accession>
<protein>
    <submittedName>
        <fullName evidence="1">Uncharacterized protein</fullName>
    </submittedName>
</protein>
<reference evidence="1 2" key="2">
    <citation type="submission" date="2019-09" db="EMBL/GenBank/DDBJ databases">
        <title>Mesorhizobium sp. MaA-C15 isolated from Microcystis aeruginosa.</title>
        <authorList>
            <person name="Jeong S.E."/>
            <person name="Jin H.M."/>
            <person name="Jeon C.O."/>
        </authorList>
    </citation>
    <scope>NUCLEOTIDE SEQUENCE [LARGE SCALE GENOMIC DNA]</scope>
    <source>
        <strain evidence="1 2">MaA-C15</strain>
    </source>
</reference>
<name>A0A5D4GZS8_9HYPH</name>
<keyword evidence="2" id="KW-1185">Reference proteome</keyword>
<comment type="caution">
    <text evidence="1">The sequence shown here is derived from an EMBL/GenBank/DDBJ whole genome shotgun (WGS) entry which is preliminary data.</text>
</comment>
<dbReference type="RefSeq" id="WP_148914226.1">
    <property type="nucleotide sequence ID" value="NZ_VSZS01000059.1"/>
</dbReference>
<dbReference type="AlphaFoldDB" id="A0A5D4GZS8"/>
<sequence>MGADQIPEPSVTVGIDGENVGDWGNRRANFEVIVGKSVPEEDRSAVPDLWWGMTRNVLDLFTSAGCENCFKAGHPQEPGGWQDF</sequence>
<evidence type="ECO:0000313" key="2">
    <source>
        <dbReference type="Proteomes" id="UP000323258"/>
    </source>
</evidence>
<evidence type="ECO:0000313" key="1">
    <source>
        <dbReference type="EMBL" id="TYR33552.1"/>
    </source>
</evidence>
<dbReference type="Proteomes" id="UP000323258">
    <property type="component" value="Unassembled WGS sequence"/>
</dbReference>